<feature type="transmembrane region" description="Helical" evidence="8">
    <location>
        <begin position="98"/>
        <end position="117"/>
    </location>
</feature>
<evidence type="ECO:0000256" key="3">
    <source>
        <dbReference type="ARBA" id="ARBA00022448"/>
    </source>
</evidence>
<name>A0A842YL21_METTF</name>
<organism evidence="9 10">
    <name type="scientific">Methanothermobacter thermautotrophicus</name>
    <name type="common">Methanobacterium thermoformicicum</name>
    <dbReference type="NCBI Taxonomy" id="145262"/>
    <lineage>
        <taxon>Archaea</taxon>
        <taxon>Methanobacteriati</taxon>
        <taxon>Methanobacteriota</taxon>
        <taxon>Methanomada group</taxon>
        <taxon>Methanobacteria</taxon>
        <taxon>Methanobacteriales</taxon>
        <taxon>Methanobacteriaceae</taxon>
        <taxon>Methanothermobacter</taxon>
    </lineage>
</organism>
<feature type="transmembrane region" description="Helical" evidence="8">
    <location>
        <begin position="12"/>
        <end position="30"/>
    </location>
</feature>
<evidence type="ECO:0000256" key="1">
    <source>
        <dbReference type="ARBA" id="ARBA00004651"/>
    </source>
</evidence>
<dbReference type="AlphaFoldDB" id="A0A842YL21"/>
<evidence type="ECO:0000256" key="6">
    <source>
        <dbReference type="ARBA" id="ARBA00022989"/>
    </source>
</evidence>
<dbReference type="Gene3D" id="1.20.1530.20">
    <property type="match status" value="1"/>
</dbReference>
<dbReference type="Pfam" id="PF03547">
    <property type="entry name" value="Mem_trans"/>
    <property type="match status" value="2"/>
</dbReference>
<dbReference type="GO" id="GO:0055085">
    <property type="term" value="P:transmembrane transport"/>
    <property type="evidence" value="ECO:0007669"/>
    <property type="project" value="InterPro"/>
</dbReference>
<keyword evidence="3" id="KW-0813">Transport</keyword>
<dbReference type="EMBL" id="QKOF01000006">
    <property type="protein sequence ID" value="MBE2900039.1"/>
    <property type="molecule type" value="Genomic_DNA"/>
</dbReference>
<dbReference type="InterPro" id="IPR004776">
    <property type="entry name" value="Mem_transp_PIN-like"/>
</dbReference>
<evidence type="ECO:0000256" key="4">
    <source>
        <dbReference type="ARBA" id="ARBA00022475"/>
    </source>
</evidence>
<keyword evidence="5 8" id="KW-0812">Transmembrane</keyword>
<sequence>MIFMGSTETVLSVLVLVLIGYILKVLRVLGEEDASTLNRVVINVAIPSLIFTSIYRADLSGISTLALIPLICMITGIIAGAMAYLWASRRGLDPGKRWGLMVAAAMMNSGFLGYPVTAGIFGSEGLVRAIFYDTGTTLMFTSLGLLLSHRSGGSSRIMRRALSFPPIWAFLLGVTFNICGLPTGIAGKILGYLSGAAVPLIMISLGLTLNFRFLRDSVTDAAFVSALRLFVSPLIAAGIAYVLAFRGINFSVTVLEASMPSAMLAAVLAIENDLDVDLVSSCIFMSTILSLVSLPLWSVVL</sequence>
<dbReference type="Proteomes" id="UP000646659">
    <property type="component" value="Unassembled WGS sequence"/>
</dbReference>
<feature type="transmembrane region" description="Helical" evidence="8">
    <location>
        <begin position="61"/>
        <end position="86"/>
    </location>
</feature>
<dbReference type="GO" id="GO:0005886">
    <property type="term" value="C:plasma membrane"/>
    <property type="evidence" value="ECO:0007669"/>
    <property type="project" value="UniProtKB-SubCell"/>
</dbReference>
<evidence type="ECO:0000256" key="7">
    <source>
        <dbReference type="ARBA" id="ARBA00023136"/>
    </source>
</evidence>
<keyword evidence="7 8" id="KW-0472">Membrane</keyword>
<feature type="transmembrane region" description="Helical" evidence="8">
    <location>
        <begin position="282"/>
        <end position="300"/>
    </location>
</feature>
<feature type="transmembrane region" description="Helical" evidence="8">
    <location>
        <begin position="129"/>
        <end position="149"/>
    </location>
</feature>
<evidence type="ECO:0000256" key="8">
    <source>
        <dbReference type="SAM" id="Phobius"/>
    </source>
</evidence>
<keyword evidence="4" id="KW-1003">Cell membrane</keyword>
<dbReference type="OrthoDB" id="147743at2157"/>
<gene>
    <name evidence="9" type="ORF">DNK57_04305</name>
</gene>
<feature type="transmembrane region" description="Helical" evidence="8">
    <location>
        <begin position="161"/>
        <end position="183"/>
    </location>
</feature>
<feature type="transmembrane region" description="Helical" evidence="8">
    <location>
        <begin position="189"/>
        <end position="209"/>
    </location>
</feature>
<dbReference type="PANTHER" id="PTHR36838">
    <property type="entry name" value="AUXIN EFFLUX CARRIER FAMILY PROTEIN"/>
    <property type="match status" value="1"/>
</dbReference>
<feature type="transmembrane region" description="Helical" evidence="8">
    <location>
        <begin position="221"/>
        <end position="244"/>
    </location>
</feature>
<evidence type="ECO:0000256" key="5">
    <source>
        <dbReference type="ARBA" id="ARBA00022692"/>
    </source>
</evidence>
<accession>A0A842YL21</accession>
<evidence type="ECO:0000313" key="9">
    <source>
        <dbReference type="EMBL" id="MBE2900039.1"/>
    </source>
</evidence>
<protein>
    <submittedName>
        <fullName evidence="9">Transporter</fullName>
    </submittedName>
</protein>
<comment type="subcellular location">
    <subcellularLocation>
        <location evidence="1">Cell membrane</location>
        <topology evidence="1">Multi-pass membrane protein</topology>
    </subcellularLocation>
</comment>
<comment type="similarity">
    <text evidence="2">Belongs to the auxin efflux carrier (TC 2.A.69) family.</text>
</comment>
<proteinExistence type="inferred from homology"/>
<comment type="caution">
    <text evidence="9">The sequence shown here is derived from an EMBL/GenBank/DDBJ whole genome shotgun (WGS) entry which is preliminary data.</text>
</comment>
<dbReference type="InterPro" id="IPR038770">
    <property type="entry name" value="Na+/solute_symporter_sf"/>
</dbReference>
<reference evidence="9" key="1">
    <citation type="submission" date="2018-06" db="EMBL/GenBank/DDBJ databases">
        <title>Draft genome sequence of Methanothermobacter thermautotrophicus Strain WHS, a thermophilic, hydrogenotrophic methanogen isolated from Washburn Hot Springs in Yellowstone National Park, USA.</title>
        <authorList>
            <person name="Mckay L.J."/>
            <person name="Klingelsmith K."/>
            <person name="Inskeep W.P."/>
            <person name="Fields M.W."/>
        </authorList>
    </citation>
    <scope>NUCLEOTIDE SEQUENCE</scope>
    <source>
        <strain evidence="9">WHS</strain>
    </source>
</reference>
<evidence type="ECO:0000313" key="10">
    <source>
        <dbReference type="Proteomes" id="UP000646659"/>
    </source>
</evidence>
<dbReference type="PANTHER" id="PTHR36838:SF3">
    <property type="entry name" value="TRANSPORTER AUXIN EFFLUX CARRIER EC FAMILY"/>
    <property type="match status" value="1"/>
</dbReference>
<evidence type="ECO:0000256" key="2">
    <source>
        <dbReference type="ARBA" id="ARBA00010145"/>
    </source>
</evidence>
<keyword evidence="6 8" id="KW-1133">Transmembrane helix</keyword>
<feature type="transmembrane region" description="Helical" evidence="8">
    <location>
        <begin position="37"/>
        <end position="55"/>
    </location>
</feature>